<dbReference type="PATRIC" id="fig|28229.4.peg.202"/>
<dbReference type="InterPro" id="IPR038627">
    <property type="entry name" value="YebG-like_sf"/>
</dbReference>
<dbReference type="InterPro" id="IPR009813">
    <property type="entry name" value="Uncharacterised_YebG"/>
</dbReference>
<dbReference type="Gene3D" id="1.10.10.710">
    <property type="entry name" value="PSPTO_1197 like"/>
    <property type="match status" value="1"/>
</dbReference>
<name>A0A099KXT7_COLPS</name>
<dbReference type="OrthoDB" id="6415307at2"/>
<accession>A0A099KXT7</accession>
<organism evidence="1 2">
    <name type="scientific">Colwellia psychrerythraea</name>
    <name type="common">Vibrio psychroerythus</name>
    <dbReference type="NCBI Taxonomy" id="28229"/>
    <lineage>
        <taxon>Bacteria</taxon>
        <taxon>Pseudomonadati</taxon>
        <taxon>Pseudomonadota</taxon>
        <taxon>Gammaproteobacteria</taxon>
        <taxon>Alteromonadales</taxon>
        <taxon>Colwelliaceae</taxon>
        <taxon>Colwellia</taxon>
    </lineage>
</organism>
<dbReference type="Pfam" id="PF07130">
    <property type="entry name" value="YebG"/>
    <property type="match status" value="1"/>
</dbReference>
<gene>
    <name evidence="1" type="ORF">ND2E_1213</name>
</gene>
<reference evidence="1 2" key="1">
    <citation type="submission" date="2014-08" db="EMBL/GenBank/DDBJ databases">
        <title>Genomic and Phenotypic Diversity of Colwellia psychrerythraea strains from Disparate Marine Basins.</title>
        <authorList>
            <person name="Techtmann S.M."/>
            <person name="Stelling S.C."/>
            <person name="Utturkar S.M."/>
            <person name="Alshibli N."/>
            <person name="Harris A."/>
            <person name="Brown S.D."/>
            <person name="Hazen T.C."/>
        </authorList>
    </citation>
    <scope>NUCLEOTIDE SEQUENCE [LARGE SCALE GENOMIC DNA]</scope>
    <source>
        <strain evidence="1 2">ND2E</strain>
    </source>
</reference>
<comment type="caution">
    <text evidence="1">The sequence shown here is derived from an EMBL/GenBank/DDBJ whole genome shotgun (WGS) entry which is preliminary data.</text>
</comment>
<evidence type="ECO:0000313" key="1">
    <source>
        <dbReference type="EMBL" id="KGJ95431.1"/>
    </source>
</evidence>
<sequence>MAVESRFVVIRNGVEAKTFMDKKSADEYDKMLDMADNLSLMFSQSSVELSDDANEELSIFLAQHREEVLVALLAKKPAKVANKKSVGKITDAPIVEIVESEEKKPAVKAKKSKAKVSATKLSEAS</sequence>
<dbReference type="RefSeq" id="WP_033091999.1">
    <property type="nucleotide sequence ID" value="NZ_JQED01000003.1"/>
</dbReference>
<evidence type="ECO:0000313" key="2">
    <source>
        <dbReference type="Proteomes" id="UP000029843"/>
    </source>
</evidence>
<protein>
    <submittedName>
        <fullName evidence="1">YebG family protein</fullName>
    </submittedName>
</protein>
<dbReference type="AlphaFoldDB" id="A0A099KXT7"/>
<dbReference type="Proteomes" id="UP000029843">
    <property type="component" value="Unassembled WGS sequence"/>
</dbReference>
<dbReference type="EMBL" id="JQED01000003">
    <property type="protein sequence ID" value="KGJ95431.1"/>
    <property type="molecule type" value="Genomic_DNA"/>
</dbReference>
<proteinExistence type="predicted"/>